<proteinExistence type="predicted"/>
<organism evidence="1">
    <name type="scientific">Rhizophora mucronata</name>
    <name type="common">Asiatic mangrove</name>
    <dbReference type="NCBI Taxonomy" id="61149"/>
    <lineage>
        <taxon>Eukaryota</taxon>
        <taxon>Viridiplantae</taxon>
        <taxon>Streptophyta</taxon>
        <taxon>Embryophyta</taxon>
        <taxon>Tracheophyta</taxon>
        <taxon>Spermatophyta</taxon>
        <taxon>Magnoliopsida</taxon>
        <taxon>eudicotyledons</taxon>
        <taxon>Gunneridae</taxon>
        <taxon>Pentapetalae</taxon>
        <taxon>rosids</taxon>
        <taxon>fabids</taxon>
        <taxon>Malpighiales</taxon>
        <taxon>Rhizophoraceae</taxon>
        <taxon>Rhizophora</taxon>
    </lineage>
</organism>
<name>A0A2P2PZC2_RHIMU</name>
<protein>
    <submittedName>
        <fullName evidence="1">Uncharacterized protein</fullName>
    </submittedName>
</protein>
<sequence length="25" mass="2924">MMERLWLSKGLKQLIKANCSNLSMK</sequence>
<reference evidence="1" key="1">
    <citation type="submission" date="2018-02" db="EMBL/GenBank/DDBJ databases">
        <title>Rhizophora mucronata_Transcriptome.</title>
        <authorList>
            <person name="Meera S.P."/>
            <person name="Sreeshan A."/>
            <person name="Augustine A."/>
        </authorList>
    </citation>
    <scope>NUCLEOTIDE SEQUENCE</scope>
    <source>
        <tissue evidence="1">Leaf</tissue>
    </source>
</reference>
<dbReference type="EMBL" id="GGEC01079604">
    <property type="protein sequence ID" value="MBX60088.1"/>
    <property type="molecule type" value="Transcribed_RNA"/>
</dbReference>
<accession>A0A2P2PZC2</accession>
<dbReference type="AlphaFoldDB" id="A0A2P2PZC2"/>
<evidence type="ECO:0000313" key="1">
    <source>
        <dbReference type="EMBL" id="MBX60088.1"/>
    </source>
</evidence>